<gene>
    <name evidence="2" type="ORF">SYYSPA8_30290</name>
</gene>
<keyword evidence="1" id="KW-1133">Transmembrane helix</keyword>
<evidence type="ECO:0000256" key="1">
    <source>
        <dbReference type="SAM" id="Phobius"/>
    </source>
</evidence>
<dbReference type="EMBL" id="BSBI01000015">
    <property type="protein sequence ID" value="GLF98677.1"/>
    <property type="molecule type" value="Genomic_DNA"/>
</dbReference>
<evidence type="ECO:0000313" key="2">
    <source>
        <dbReference type="EMBL" id="GLF98677.1"/>
    </source>
</evidence>
<feature type="transmembrane region" description="Helical" evidence="1">
    <location>
        <begin position="6"/>
        <end position="31"/>
    </location>
</feature>
<organism evidence="2 3">
    <name type="scientific">Streptomyces yaizuensis</name>
    <dbReference type="NCBI Taxonomy" id="2989713"/>
    <lineage>
        <taxon>Bacteria</taxon>
        <taxon>Bacillati</taxon>
        <taxon>Actinomycetota</taxon>
        <taxon>Actinomycetes</taxon>
        <taxon>Kitasatosporales</taxon>
        <taxon>Streptomycetaceae</taxon>
        <taxon>Streptomyces</taxon>
    </lineage>
</organism>
<reference evidence="2 3" key="1">
    <citation type="submission" date="2022-10" db="EMBL/GenBank/DDBJ databases">
        <title>Draft genome sequence of Streptomyces sp. YSPA8.</title>
        <authorList>
            <person name="Moriuchi R."/>
            <person name="Dohra H."/>
            <person name="Yamamura H."/>
            <person name="Kodani S."/>
        </authorList>
    </citation>
    <scope>NUCLEOTIDE SEQUENCE [LARGE SCALE GENOMIC DNA]</scope>
    <source>
        <strain evidence="2 3">YSPA8</strain>
    </source>
</reference>
<evidence type="ECO:0008006" key="4">
    <source>
        <dbReference type="Google" id="ProtNLM"/>
    </source>
</evidence>
<keyword evidence="1" id="KW-0472">Membrane</keyword>
<dbReference type="Proteomes" id="UP001291653">
    <property type="component" value="Unassembled WGS sequence"/>
</dbReference>
<proteinExistence type="predicted"/>
<keyword evidence="1" id="KW-0812">Transmembrane</keyword>
<dbReference type="RefSeq" id="WP_323450643.1">
    <property type="nucleotide sequence ID" value="NZ_BSBI01000015.1"/>
</dbReference>
<name>A0ABQ5P7Y3_9ACTN</name>
<feature type="transmembrane region" description="Helical" evidence="1">
    <location>
        <begin position="52"/>
        <end position="72"/>
    </location>
</feature>
<comment type="caution">
    <text evidence="2">The sequence shown here is derived from an EMBL/GenBank/DDBJ whole genome shotgun (WGS) entry which is preliminary data.</text>
</comment>
<keyword evidence="3" id="KW-1185">Reference proteome</keyword>
<protein>
    <recommendedName>
        <fullName evidence="4">Secreted protein</fullName>
    </recommendedName>
</protein>
<accession>A0ABQ5P7Y3</accession>
<evidence type="ECO:0000313" key="3">
    <source>
        <dbReference type="Proteomes" id="UP001291653"/>
    </source>
</evidence>
<sequence length="73" mass="7364">MNIDWVALGSVFGVSLLATVTIAGLFVLGLVGLSKQEVASQAGGSAAVARAGAYLCFTLCLVAVSFGIYLIVV</sequence>